<comment type="similarity">
    <text evidence="1 2">Belongs to the phD/YefM antitoxin family.</text>
</comment>
<accession>A0A1Q8YIJ0</accession>
<dbReference type="Gene3D" id="3.40.1620.10">
    <property type="entry name" value="YefM-like domain"/>
    <property type="match status" value="1"/>
</dbReference>
<dbReference type="NCBIfam" id="TIGR01552">
    <property type="entry name" value="phd_fam"/>
    <property type="match status" value="1"/>
</dbReference>
<comment type="caution">
    <text evidence="3">The sequence shown here is derived from an EMBL/GenBank/DDBJ whole genome shotgun (WGS) entry which is preliminary data.</text>
</comment>
<evidence type="ECO:0000256" key="1">
    <source>
        <dbReference type="ARBA" id="ARBA00009981"/>
    </source>
</evidence>
<dbReference type="EMBL" id="MSYM01000007">
    <property type="protein sequence ID" value="OLP07868.1"/>
    <property type="molecule type" value="Genomic_DNA"/>
</dbReference>
<reference evidence="3 4" key="1">
    <citation type="submission" date="2017-01" db="EMBL/GenBank/DDBJ databases">
        <title>Genome sequence of Rhodoferax antarcticus ANT.BR, a psychrophilic purple nonsulfur bacterium from an Antarctic microbial mat.</title>
        <authorList>
            <person name="Baker J."/>
            <person name="Riester C."/>
            <person name="Skinner B."/>
            <person name="Newell A."/>
            <person name="Swingley W."/>
            <person name="Madigan M."/>
            <person name="Jung D."/>
            <person name="Asao M."/>
            <person name="Chen M."/>
            <person name="Loughlin P."/>
            <person name="Pan H."/>
            <person name="Lin S."/>
            <person name="Li N."/>
            <person name="Shaw J."/>
            <person name="Prado M."/>
            <person name="Sherman C."/>
            <person name="Li X."/>
            <person name="Tang J."/>
            <person name="Blankenship R."/>
            <person name="Zhao T."/>
            <person name="Touchman J."/>
            <person name="Sattley M."/>
        </authorList>
    </citation>
    <scope>NUCLEOTIDE SEQUENCE [LARGE SCALE GENOMIC DNA]</scope>
    <source>
        <strain evidence="3 4">ANT.BR</strain>
    </source>
</reference>
<protein>
    <recommendedName>
        <fullName evidence="2">Antitoxin</fullName>
    </recommendedName>
</protein>
<evidence type="ECO:0000313" key="4">
    <source>
        <dbReference type="Proteomes" id="UP000185911"/>
    </source>
</evidence>
<sequence length="83" mass="8976">MPQLLTIGACEAKTHLADLMPQVRSGQEFTITQRGEPVADLLPAGSGVRQAGRAAALKMRRFMADVQTRAPCDIKALIEEGRD</sequence>
<gene>
    <name evidence="3" type="ORF">BLL52_0965</name>
</gene>
<comment type="function">
    <text evidence="2">Antitoxin component of a type II toxin-antitoxin (TA) system.</text>
</comment>
<evidence type="ECO:0000256" key="2">
    <source>
        <dbReference type="RuleBase" id="RU362080"/>
    </source>
</evidence>
<evidence type="ECO:0000313" key="3">
    <source>
        <dbReference type="EMBL" id="OLP07868.1"/>
    </source>
</evidence>
<dbReference type="Proteomes" id="UP000185911">
    <property type="component" value="Unassembled WGS sequence"/>
</dbReference>
<keyword evidence="4" id="KW-1185">Reference proteome</keyword>
<dbReference type="InterPro" id="IPR036165">
    <property type="entry name" value="YefM-like_sf"/>
</dbReference>
<dbReference type="InterPro" id="IPR006442">
    <property type="entry name" value="Antitoxin_Phd/YefM"/>
</dbReference>
<name>A0A1Q8YIJ0_9BURK</name>
<dbReference type="RefSeq" id="WP_075585483.1">
    <property type="nucleotide sequence ID" value="NZ_MSYM01000007.1"/>
</dbReference>
<organism evidence="3 4">
    <name type="scientific">Rhodoferax antarcticus ANT.BR</name>
    <dbReference type="NCBI Taxonomy" id="1111071"/>
    <lineage>
        <taxon>Bacteria</taxon>
        <taxon>Pseudomonadati</taxon>
        <taxon>Pseudomonadota</taxon>
        <taxon>Betaproteobacteria</taxon>
        <taxon>Burkholderiales</taxon>
        <taxon>Comamonadaceae</taxon>
        <taxon>Rhodoferax</taxon>
    </lineage>
</organism>
<dbReference type="AlphaFoldDB" id="A0A1Q8YIJ0"/>
<proteinExistence type="inferred from homology"/>
<dbReference type="STRING" id="81479.RA876_18690"/>
<dbReference type="Pfam" id="PF02604">
    <property type="entry name" value="PhdYeFM_antitox"/>
    <property type="match status" value="1"/>
</dbReference>
<dbReference type="SUPFAM" id="SSF143120">
    <property type="entry name" value="YefM-like"/>
    <property type="match status" value="1"/>
</dbReference>